<reference evidence="10 11" key="1">
    <citation type="submission" date="2015-11" db="EMBL/GenBank/DDBJ databases">
        <authorList>
            <person name="Zhang Y."/>
            <person name="Guo Z."/>
        </authorList>
    </citation>
    <scope>NUCLEOTIDE SEQUENCE [LARGE SCALE GENOMIC DNA]</scope>
    <source>
        <strain evidence="10 11">KCTC 32221</strain>
    </source>
</reference>
<dbReference type="RefSeq" id="WP_058020953.1">
    <property type="nucleotide sequence ID" value="NZ_CP013189.1"/>
</dbReference>
<evidence type="ECO:0000256" key="5">
    <source>
        <dbReference type="ARBA" id="ARBA00024929"/>
    </source>
</evidence>
<dbReference type="STRING" id="1249552.PS2015_733"/>
<dbReference type="EC" id="2.5.1.17" evidence="3 8"/>
<dbReference type="PIRSF" id="PIRSF015617">
    <property type="entry name" value="Adensltrnsf_CobA"/>
    <property type="match status" value="1"/>
</dbReference>
<evidence type="ECO:0000256" key="8">
    <source>
        <dbReference type="PIRNR" id="PIRNR015617"/>
    </source>
</evidence>
<keyword evidence="11" id="KW-1185">Reference proteome</keyword>
<dbReference type="Pfam" id="PF02572">
    <property type="entry name" value="CobA_CobO_BtuR"/>
    <property type="match status" value="1"/>
</dbReference>
<dbReference type="PATRIC" id="fig|1249552.3.peg.738"/>
<keyword evidence="8" id="KW-0169">Cobalamin biosynthesis</keyword>
<evidence type="ECO:0000313" key="10">
    <source>
        <dbReference type="EMBL" id="ALO45411.1"/>
    </source>
</evidence>
<feature type="compositionally biased region" description="Basic residues" evidence="9">
    <location>
        <begin position="9"/>
        <end position="20"/>
    </location>
</feature>
<dbReference type="SUPFAM" id="SSF52540">
    <property type="entry name" value="P-loop containing nucleoside triphosphate hydrolases"/>
    <property type="match status" value="1"/>
</dbReference>
<dbReference type="Gene3D" id="3.40.50.300">
    <property type="entry name" value="P-loop containing nucleotide triphosphate hydrolases"/>
    <property type="match status" value="1"/>
</dbReference>
<feature type="region of interest" description="Disordered" evidence="9">
    <location>
        <begin position="1"/>
        <end position="20"/>
    </location>
</feature>
<keyword evidence="8" id="KW-0963">Cytoplasm</keyword>
<dbReference type="Proteomes" id="UP000065641">
    <property type="component" value="Chromosome"/>
</dbReference>
<comment type="catalytic activity">
    <reaction evidence="6 8">
        <text>2 cob(II)yrinate a,c diamide + reduced [electron-transfer flavoprotein] + 2 ATP = 2 adenosylcob(III)yrinate a,c-diamide + 2 triphosphate + oxidized [electron-transfer flavoprotein] + 3 H(+)</text>
        <dbReference type="Rhea" id="RHEA:11528"/>
        <dbReference type="Rhea" id="RHEA-COMP:10685"/>
        <dbReference type="Rhea" id="RHEA-COMP:10686"/>
        <dbReference type="ChEBI" id="CHEBI:15378"/>
        <dbReference type="ChEBI" id="CHEBI:18036"/>
        <dbReference type="ChEBI" id="CHEBI:30616"/>
        <dbReference type="ChEBI" id="CHEBI:57692"/>
        <dbReference type="ChEBI" id="CHEBI:58307"/>
        <dbReference type="ChEBI" id="CHEBI:58503"/>
        <dbReference type="ChEBI" id="CHEBI:58537"/>
        <dbReference type="EC" id="2.5.1.17"/>
    </reaction>
</comment>
<evidence type="ECO:0000256" key="7">
    <source>
        <dbReference type="ARBA" id="ARBA00048692"/>
    </source>
</evidence>
<evidence type="ECO:0000256" key="4">
    <source>
        <dbReference type="ARBA" id="ARBA00023244"/>
    </source>
</evidence>
<dbReference type="CDD" id="cd00561">
    <property type="entry name" value="CobA_ACA"/>
    <property type="match status" value="1"/>
</dbReference>
<comment type="subcellular location">
    <subcellularLocation>
        <location evidence="8">Cytoplasm</location>
    </subcellularLocation>
</comment>
<evidence type="ECO:0000256" key="9">
    <source>
        <dbReference type="SAM" id="MobiDB-lite"/>
    </source>
</evidence>
<dbReference type="InterPro" id="IPR027417">
    <property type="entry name" value="P-loop_NTPase"/>
</dbReference>
<evidence type="ECO:0000313" key="11">
    <source>
        <dbReference type="Proteomes" id="UP000065641"/>
    </source>
</evidence>
<dbReference type="UniPathway" id="UPA00148">
    <property type="reaction ID" value="UER00233"/>
</dbReference>
<dbReference type="PANTHER" id="PTHR46638">
    <property type="entry name" value="CORRINOID ADENOSYLTRANSFERASE"/>
    <property type="match status" value="1"/>
</dbReference>
<gene>
    <name evidence="10" type="ORF">PS2015_733</name>
</gene>
<comment type="catalytic activity">
    <reaction evidence="7 8">
        <text>2 cob(II)alamin + reduced [electron-transfer flavoprotein] + 2 ATP = 2 adenosylcob(III)alamin + 2 triphosphate + oxidized [electron-transfer flavoprotein] + 3 H(+)</text>
        <dbReference type="Rhea" id="RHEA:28671"/>
        <dbReference type="Rhea" id="RHEA-COMP:10685"/>
        <dbReference type="Rhea" id="RHEA-COMP:10686"/>
        <dbReference type="ChEBI" id="CHEBI:15378"/>
        <dbReference type="ChEBI" id="CHEBI:16304"/>
        <dbReference type="ChEBI" id="CHEBI:18036"/>
        <dbReference type="ChEBI" id="CHEBI:18408"/>
        <dbReference type="ChEBI" id="CHEBI:30616"/>
        <dbReference type="ChEBI" id="CHEBI:57692"/>
        <dbReference type="ChEBI" id="CHEBI:58307"/>
        <dbReference type="EC" id="2.5.1.17"/>
    </reaction>
</comment>
<accession>A0A0S2KBC9</accession>
<organism evidence="10 11">
    <name type="scientific">Pseudohongiella spirulinae</name>
    <dbReference type="NCBI Taxonomy" id="1249552"/>
    <lineage>
        <taxon>Bacteria</taxon>
        <taxon>Pseudomonadati</taxon>
        <taxon>Pseudomonadota</taxon>
        <taxon>Gammaproteobacteria</taxon>
        <taxon>Pseudomonadales</taxon>
        <taxon>Pseudohongiellaceae</taxon>
        <taxon>Pseudohongiella</taxon>
    </lineage>
</organism>
<dbReference type="OrthoDB" id="9810309at2"/>
<comment type="pathway">
    <text evidence="1 8">Cofactor biosynthesis; adenosylcobalamin biosynthesis; adenosylcobalamin from cob(II)yrinate a,c-diamide: step 2/7.</text>
</comment>
<dbReference type="NCBIfam" id="TIGR00708">
    <property type="entry name" value="cobA"/>
    <property type="match status" value="1"/>
</dbReference>
<evidence type="ECO:0000256" key="2">
    <source>
        <dbReference type="ARBA" id="ARBA00007487"/>
    </source>
</evidence>
<sequence length="202" mass="22387">METPEQRNARHKKAMQRKKAHIDQRIAAATTDKGLLLVLTGNGKGKSSSAFGMLARSVGHGLRCGVVQFIKGQWECGEHLLFAEHPQVEFQVMNTGFTWETQDRDSDIAAAEATWAHAERLLADNSIDVVLLDELTYMLTYGYLNPDRVLSALQNRPTSQHVIITGRNASKSLIELADTVSEINDVKHAFNAGIKVQKGIDY</sequence>
<dbReference type="KEGG" id="pspi:PS2015_733"/>
<evidence type="ECO:0000256" key="3">
    <source>
        <dbReference type="ARBA" id="ARBA00012454"/>
    </source>
</evidence>
<dbReference type="InterPro" id="IPR003724">
    <property type="entry name" value="CblAdoTrfase_CobA"/>
</dbReference>
<keyword evidence="8" id="KW-0547">Nucleotide-binding</keyword>
<dbReference type="GO" id="GO:0006779">
    <property type="term" value="P:porphyrin-containing compound biosynthetic process"/>
    <property type="evidence" value="ECO:0007669"/>
    <property type="project" value="UniProtKB-UniRule"/>
</dbReference>
<name>A0A0S2KBC9_9GAMM</name>
<dbReference type="GO" id="GO:0009236">
    <property type="term" value="P:cobalamin biosynthetic process"/>
    <property type="evidence" value="ECO:0007669"/>
    <property type="project" value="UniProtKB-UniRule"/>
</dbReference>
<dbReference type="GO" id="GO:0005737">
    <property type="term" value="C:cytoplasm"/>
    <property type="evidence" value="ECO:0007669"/>
    <property type="project" value="UniProtKB-SubCell"/>
</dbReference>
<keyword evidence="4 8" id="KW-0627">Porphyrin biosynthesis</keyword>
<proteinExistence type="inferred from homology"/>
<keyword evidence="8" id="KW-0067">ATP-binding</keyword>
<evidence type="ECO:0000256" key="1">
    <source>
        <dbReference type="ARBA" id="ARBA00005121"/>
    </source>
</evidence>
<protein>
    <recommendedName>
        <fullName evidence="3 8">Corrinoid adenosyltransferase</fullName>
        <ecNumber evidence="3 8">2.5.1.17</ecNumber>
    </recommendedName>
    <alternativeName>
        <fullName evidence="8">Cob(II)alamin adenosyltransferase</fullName>
    </alternativeName>
    <alternativeName>
        <fullName evidence="8">Cob(II)yrinic acid a,c-diamide adenosyltransferase</fullName>
    </alternativeName>
</protein>
<keyword evidence="8 10" id="KW-0808">Transferase</keyword>
<evidence type="ECO:0000256" key="6">
    <source>
        <dbReference type="ARBA" id="ARBA00048555"/>
    </source>
</evidence>
<dbReference type="PANTHER" id="PTHR46638:SF1">
    <property type="entry name" value="CORRINOID ADENOSYLTRANSFERASE"/>
    <property type="match status" value="1"/>
</dbReference>
<dbReference type="NCBIfam" id="NF004637">
    <property type="entry name" value="PRK05986.1"/>
    <property type="match status" value="1"/>
</dbReference>
<dbReference type="GO" id="GO:0005524">
    <property type="term" value="F:ATP binding"/>
    <property type="evidence" value="ECO:0007669"/>
    <property type="project" value="UniProtKB-UniRule"/>
</dbReference>
<comment type="similarity">
    <text evidence="2 8">Belongs to the Cob(I)alamin adenosyltransferase family.</text>
</comment>
<dbReference type="EMBL" id="CP013189">
    <property type="protein sequence ID" value="ALO45411.1"/>
    <property type="molecule type" value="Genomic_DNA"/>
</dbReference>
<dbReference type="GO" id="GO:0008817">
    <property type="term" value="F:corrinoid adenosyltransferase activity"/>
    <property type="evidence" value="ECO:0007669"/>
    <property type="project" value="UniProtKB-UniRule"/>
</dbReference>
<dbReference type="AlphaFoldDB" id="A0A0S2KBC9"/>
<comment type="function">
    <text evidence="5 8">Required for both de novo synthesis of the corrin ring for the assimilation of exogenous corrinoids. Participates in the adenosylation of a variety of incomplete and complete corrinoids.</text>
</comment>